<dbReference type="OrthoDB" id="2133190at2759"/>
<dbReference type="HOGENOM" id="CLU_865982_0_0_1"/>
<reference evidence="3" key="1">
    <citation type="journal article" date="2014" name="Genome Announc.">
        <title>Draft genome sequence of the formaldehyde-resistant fungus Byssochlamys spectabilis No. 5 (anamorph Paecilomyces variotii No. 5) (NBRC109023).</title>
        <authorList>
            <person name="Oka T."/>
            <person name="Ekino K."/>
            <person name="Fukuda K."/>
            <person name="Nomura Y."/>
        </authorList>
    </citation>
    <scope>NUCLEOTIDE SEQUENCE [LARGE SCALE GENOMIC DNA]</scope>
    <source>
        <strain evidence="3">No. 5 / NBRC 109023</strain>
    </source>
</reference>
<evidence type="ECO:0000259" key="1">
    <source>
        <dbReference type="PROSITE" id="PS50888"/>
    </source>
</evidence>
<evidence type="ECO:0000313" key="2">
    <source>
        <dbReference type="EMBL" id="GAD94034.1"/>
    </source>
</evidence>
<dbReference type="FunCoup" id="V5FBI7">
    <property type="interactions" value="829"/>
</dbReference>
<dbReference type="PROSITE" id="PS50888">
    <property type="entry name" value="BHLH"/>
    <property type="match status" value="1"/>
</dbReference>
<dbReference type="Gene3D" id="4.10.280.10">
    <property type="entry name" value="Helix-loop-helix DNA-binding domain"/>
    <property type="match status" value="1"/>
</dbReference>
<dbReference type="InterPro" id="IPR052099">
    <property type="entry name" value="Regulatory_TF_Diverse"/>
</dbReference>
<dbReference type="PANTHER" id="PTHR47336:SF4">
    <property type="entry name" value="BHLH TRANSCRIPTION FACTOR (EUROFUNG)"/>
    <property type="match status" value="1"/>
</dbReference>
<protein>
    <submittedName>
        <fullName evidence="2">HLH DNA binding domain protein, putative</fullName>
    </submittedName>
</protein>
<dbReference type="GO" id="GO:0046983">
    <property type="term" value="F:protein dimerization activity"/>
    <property type="evidence" value="ECO:0007669"/>
    <property type="project" value="InterPro"/>
</dbReference>
<accession>V5FBI7</accession>
<evidence type="ECO:0000313" key="3">
    <source>
        <dbReference type="Proteomes" id="UP000018001"/>
    </source>
</evidence>
<proteinExistence type="predicted"/>
<dbReference type="SUPFAM" id="SSF47459">
    <property type="entry name" value="HLH, helix-loop-helix DNA-binding domain"/>
    <property type="match status" value="1"/>
</dbReference>
<dbReference type="Proteomes" id="UP000018001">
    <property type="component" value="Unassembled WGS sequence"/>
</dbReference>
<dbReference type="PANTHER" id="PTHR47336">
    <property type="entry name" value="TRANSCRIPTION FACTOR HMS1-RELATED"/>
    <property type="match status" value="1"/>
</dbReference>
<dbReference type="eggNOG" id="KOG2588">
    <property type="taxonomic scope" value="Eukaryota"/>
</dbReference>
<sequence length="279" mass="30864">MSPYFEDRMSLAHIEFPVPVENCYLHASDTLSDTTDLCRSGSLDDKFVFLNDPVFNAKAAFYLNQLAQSHLSCRSFFPEVENEVSLIDKANSVLPVMSDLGFDMHHALIAGSASLHRDSYSTPGEASASLPVARSDLSSRVIAPVQTPSNTKSTSSLNLRQRLICKSTSSDVSKESFASRRKAAHNAVEKRYRTNMNAKFMALGNAIPSLHTNKPNASINSKGTKINIKDGRQMKNKSEVLTKALAYIQQLEEEKHIIRNDLCVLRDSVLPGGAWRRST</sequence>
<dbReference type="SMART" id="SM00353">
    <property type="entry name" value="HLH"/>
    <property type="match status" value="1"/>
</dbReference>
<name>V5FBI7_BYSSN</name>
<keyword evidence="3" id="KW-1185">Reference proteome</keyword>
<feature type="domain" description="BHLH" evidence="1">
    <location>
        <begin position="180"/>
        <end position="251"/>
    </location>
</feature>
<organism evidence="2 3">
    <name type="scientific">Byssochlamys spectabilis (strain No. 5 / NBRC 109023)</name>
    <name type="common">Paecilomyces variotii</name>
    <dbReference type="NCBI Taxonomy" id="1356009"/>
    <lineage>
        <taxon>Eukaryota</taxon>
        <taxon>Fungi</taxon>
        <taxon>Dikarya</taxon>
        <taxon>Ascomycota</taxon>
        <taxon>Pezizomycotina</taxon>
        <taxon>Eurotiomycetes</taxon>
        <taxon>Eurotiomycetidae</taxon>
        <taxon>Eurotiales</taxon>
        <taxon>Thermoascaceae</taxon>
        <taxon>Paecilomyces</taxon>
    </lineage>
</organism>
<dbReference type="InParanoid" id="V5FBI7"/>
<dbReference type="Pfam" id="PF00010">
    <property type="entry name" value="HLH"/>
    <property type="match status" value="1"/>
</dbReference>
<dbReference type="InterPro" id="IPR036638">
    <property type="entry name" value="HLH_DNA-bd_sf"/>
</dbReference>
<dbReference type="InterPro" id="IPR011598">
    <property type="entry name" value="bHLH_dom"/>
</dbReference>
<dbReference type="AlphaFoldDB" id="V5FBI7"/>
<dbReference type="EMBL" id="BAUL01000076">
    <property type="protein sequence ID" value="GAD94034.1"/>
    <property type="molecule type" value="Genomic_DNA"/>
</dbReference>
<dbReference type="CDD" id="cd11395">
    <property type="entry name" value="bHLHzip_SREBP_like"/>
    <property type="match status" value="1"/>
</dbReference>
<gene>
    <name evidence="2" type="ORF">PVAR5_2654</name>
</gene>
<comment type="caution">
    <text evidence="2">The sequence shown here is derived from an EMBL/GenBank/DDBJ whole genome shotgun (WGS) entry which is preliminary data.</text>
</comment>